<dbReference type="SMART" id="SM01260">
    <property type="entry name" value="LANC_like"/>
    <property type="match status" value="1"/>
</dbReference>
<dbReference type="PATRIC" id="fig|1075402.3.peg.3976"/>
<dbReference type="Pfam" id="PF05147">
    <property type="entry name" value="LANC_like"/>
    <property type="match status" value="1"/>
</dbReference>
<dbReference type="EMBL" id="LJGU01000113">
    <property type="protein sequence ID" value="OEV04470.1"/>
    <property type="molecule type" value="Genomic_DNA"/>
</dbReference>
<feature type="binding site" evidence="1">
    <location>
        <position position="313"/>
    </location>
    <ligand>
        <name>Zn(2+)</name>
        <dbReference type="ChEBI" id="CHEBI:29105"/>
    </ligand>
</feature>
<dbReference type="OrthoDB" id="1882482at2"/>
<organism evidence="2 3">
    <name type="scientific">Streptomyces oceani</name>
    <dbReference type="NCBI Taxonomy" id="1075402"/>
    <lineage>
        <taxon>Bacteria</taxon>
        <taxon>Bacillati</taxon>
        <taxon>Actinomycetota</taxon>
        <taxon>Actinomycetes</taxon>
        <taxon>Kitasatosporales</taxon>
        <taxon>Streptomycetaceae</taxon>
        <taxon>Streptomyces</taxon>
    </lineage>
</organism>
<dbReference type="CDD" id="cd04793">
    <property type="entry name" value="LanC"/>
    <property type="match status" value="1"/>
</dbReference>
<dbReference type="GO" id="GO:0031179">
    <property type="term" value="P:peptide modification"/>
    <property type="evidence" value="ECO:0007669"/>
    <property type="project" value="InterPro"/>
</dbReference>
<protein>
    <submittedName>
        <fullName evidence="2">Lanthionine synthetase</fullName>
    </submittedName>
</protein>
<evidence type="ECO:0000313" key="3">
    <source>
        <dbReference type="Proteomes" id="UP000176101"/>
    </source>
</evidence>
<dbReference type="Gene3D" id="1.50.10.20">
    <property type="match status" value="1"/>
</dbReference>
<keyword evidence="3" id="KW-1185">Reference proteome</keyword>
<sequence length="453" mass="49266">MPSLAPTSAERSPTHRKEAARIVTEVAERLAEPGRVVEIAREPDNLMRYPGNEQPVWDPLLLSDGHPGVALLYAELAGDRPELRAPAHAHLTAGLRSGIRRSPQSLFGGMVALAFAAQVSATGFGGYSTMLSGLDGHIIAQARERAQADRERTSAGRPVGSWDRYDVLSGTAGIGRYLLARHTSAAERDVREAAGLALRDVLQSLVASATADDHDRHGTRLPPWWITEGLEHGLDEHVNFGLAHGITGPLALLSVAWRAGFRVERQDEAIERIMALLDHWRRTDEFGPRWPHLATLEHLRNGEPPERWRDSWCYGTAGAARAVYLAGAALDRPDWRTDARTALHGALRAASDELIRDSALCHGWSGLLQITLRMAHDSGAPECHTLADRLAARVVEAFDPGAPFGYRYSHTLAARDLDRPGFLEGAAGIALALHTYATASMPTTSWDSALLLS</sequence>
<dbReference type="InterPro" id="IPR007822">
    <property type="entry name" value="LANC-like"/>
</dbReference>
<gene>
    <name evidence="2" type="ORF">AN216_05980</name>
</gene>
<evidence type="ECO:0000256" key="1">
    <source>
        <dbReference type="PIRSR" id="PIRSR607822-1"/>
    </source>
</evidence>
<accession>A0A1E7KKQ2</accession>
<name>A0A1E7KKQ2_9ACTN</name>
<dbReference type="AlphaFoldDB" id="A0A1E7KKQ2"/>
<keyword evidence="1" id="KW-0862">Zinc</keyword>
<dbReference type="Proteomes" id="UP000176101">
    <property type="component" value="Unassembled WGS sequence"/>
</dbReference>
<reference evidence="2 3" key="1">
    <citation type="journal article" date="2016" name="Front. Microbiol.">
        <title>Comparative Genomics Analysis of Streptomyces Species Reveals Their Adaptation to the Marine Environment and Their Diversity at the Genomic Level.</title>
        <authorList>
            <person name="Tian X."/>
            <person name="Zhang Z."/>
            <person name="Yang T."/>
            <person name="Chen M."/>
            <person name="Li J."/>
            <person name="Chen F."/>
            <person name="Yang J."/>
            <person name="Li W."/>
            <person name="Zhang B."/>
            <person name="Zhang Z."/>
            <person name="Wu J."/>
            <person name="Zhang C."/>
            <person name="Long L."/>
            <person name="Xiao J."/>
        </authorList>
    </citation>
    <scope>NUCLEOTIDE SEQUENCE [LARGE SCALE GENOMIC DNA]</scope>
    <source>
        <strain evidence="2 3">SCSIO 02100</strain>
    </source>
</reference>
<proteinExistence type="predicted"/>
<dbReference type="PRINTS" id="PR01955">
    <property type="entry name" value="LANCFRANKIA"/>
</dbReference>
<dbReference type="PRINTS" id="PR01950">
    <property type="entry name" value="LANCSUPER"/>
</dbReference>
<evidence type="ECO:0000313" key="2">
    <source>
        <dbReference type="EMBL" id="OEV04470.1"/>
    </source>
</evidence>
<dbReference type="InterPro" id="IPR033889">
    <property type="entry name" value="LanC"/>
</dbReference>
<comment type="caution">
    <text evidence="2">The sequence shown here is derived from an EMBL/GenBank/DDBJ whole genome shotgun (WGS) entry which is preliminary data.</text>
</comment>
<feature type="binding site" evidence="1">
    <location>
        <position position="361"/>
    </location>
    <ligand>
        <name>Zn(2+)</name>
        <dbReference type="ChEBI" id="CHEBI:29105"/>
    </ligand>
</feature>
<dbReference type="SUPFAM" id="SSF158745">
    <property type="entry name" value="LanC-like"/>
    <property type="match status" value="1"/>
</dbReference>
<feature type="binding site" evidence="1">
    <location>
        <position position="362"/>
    </location>
    <ligand>
        <name>Zn(2+)</name>
        <dbReference type="ChEBI" id="CHEBI:29105"/>
    </ligand>
</feature>
<dbReference type="STRING" id="1075402.AN216_05980"/>
<dbReference type="RefSeq" id="WP_070195542.1">
    <property type="nucleotide sequence ID" value="NZ_LJGU01000113.1"/>
</dbReference>
<dbReference type="GO" id="GO:0046872">
    <property type="term" value="F:metal ion binding"/>
    <property type="evidence" value="ECO:0007669"/>
    <property type="project" value="UniProtKB-KW"/>
</dbReference>
<keyword evidence="1" id="KW-0479">Metal-binding</keyword>